<evidence type="ECO:0000313" key="1">
    <source>
        <dbReference type="EMBL" id="QXJ31846.1"/>
    </source>
</evidence>
<organism evidence="1 2">
    <name type="scientific">Saccharolobus shibatae</name>
    <dbReference type="NCBI Taxonomy" id="2286"/>
    <lineage>
        <taxon>Archaea</taxon>
        <taxon>Thermoproteota</taxon>
        <taxon>Thermoprotei</taxon>
        <taxon>Sulfolobales</taxon>
        <taxon>Sulfolobaceae</taxon>
        <taxon>Saccharolobus</taxon>
    </lineage>
</organism>
<dbReference type="AlphaFoldDB" id="A0A8F5GWC1"/>
<dbReference type="GeneID" id="65560008"/>
<dbReference type="Proteomes" id="UP000693941">
    <property type="component" value="Chromosome"/>
</dbReference>
<dbReference type="EMBL" id="CP077715">
    <property type="protein sequence ID" value="QXJ31846.1"/>
    <property type="molecule type" value="Genomic_DNA"/>
</dbReference>
<protein>
    <submittedName>
        <fullName evidence="1">Uncharacterized protein</fullName>
    </submittedName>
</protein>
<gene>
    <name evidence="1" type="ORF">J5U21_01497</name>
</gene>
<sequence length="55" mass="6092">MEQIVFHGVISSAGSDKYGEKRYAVYIPKSVKEKAEKIAGKKVVVIIVVPDDIEE</sequence>
<proteinExistence type="predicted"/>
<dbReference type="RefSeq" id="WP_218261504.1">
    <property type="nucleotide sequence ID" value="NZ_CP077715.1"/>
</dbReference>
<accession>A0A8F5GWC1</accession>
<name>A0A8F5GWC1_9CREN</name>
<reference evidence="1" key="1">
    <citation type="journal article" date="2021" name="Environ. Microbiol.">
        <title>New insights into the diversity and evolution of the archaeal mobilome from three complete genomes of Saccharolobus shibatae.</title>
        <authorList>
            <person name="Medvedeva S."/>
            <person name="Brandt D."/>
            <person name="Cvirkaite-Krupovic V."/>
            <person name="Liu Y."/>
            <person name="Severinov K."/>
            <person name="Ishino S."/>
            <person name="Ishino Y."/>
            <person name="Prangishvili D."/>
            <person name="Kalinowski J."/>
            <person name="Krupovic M."/>
        </authorList>
    </citation>
    <scope>NUCLEOTIDE SEQUENCE</scope>
    <source>
        <strain evidence="1">BEU9</strain>
    </source>
</reference>
<evidence type="ECO:0000313" key="2">
    <source>
        <dbReference type="Proteomes" id="UP000693941"/>
    </source>
</evidence>